<accession>A0A7H0VHT4</accession>
<protein>
    <submittedName>
        <fullName evidence="1">T9SS type A sorting domain-containing protein</fullName>
    </submittedName>
</protein>
<reference evidence="1 2" key="1">
    <citation type="submission" date="2020-08" db="EMBL/GenBank/DDBJ databases">
        <title>Croceimicrobium hydrocarbonivorans gen. nov., sp. nov., a novel marine bacterium isolated from a bacterial consortium that degrades polyethylene terephthalate.</title>
        <authorList>
            <person name="Liu R."/>
        </authorList>
    </citation>
    <scope>NUCLEOTIDE SEQUENCE [LARGE SCALE GENOMIC DNA]</scope>
    <source>
        <strain evidence="1 2">A20-9</strain>
    </source>
</reference>
<keyword evidence="2" id="KW-1185">Reference proteome</keyword>
<gene>
    <name evidence="1" type="ORF">H4K34_05435</name>
</gene>
<sequence length="628" mass="70404">MTNILTLRRMGTFCLVLLLSFNIQAQFSFQKHSFILEPVGEFKAQETERIFAPSLTPQEMHHPDGELDRQWSRSALRAQRFNKVANDVVINPNTPRPEVLDSLAGNAYSGSVPNDNDFAIGINQQMVRVRNSTIGVYDYSKDSLLFETTLFRFYRPTAILPGSKYDPRALYDPVADRFIVLYLSGNTWENSKIIVAFSKSNDLADGFNIYQIDGNPLNDSTWSDYPHISINRDDLFITMNTFYNGSSNNSGYVQSTIRQLDKQAGYDSLPMIEHYYSNLKMGNRNLFNFTGMDRGTDYPGAPAYILSNRNLDTINDSIFVVKIDGPASGNPQLSLEVYQTETPYGLPPEARQANDHTFDCNDSRIQGGFVAHGTIQYVGNTITSLGNSGIYHGMIKLDGPKTNSYFKIINFDPIDIGYPQITYTGKSYAEMEAIISFNHTGDSLNAGFSCMFFDNDSSYSPRKQIVEGGDYIDIISSNGNRKYERWGDYTGNQQAYGETGTAWASGYEATANGQPLTAIAKLRSPNWQDTPINIGLKENSLQSTVAPNPAIDWFELKLNQEKEEVLSFRLMSLDGKQNQALFEVQELALAGQNSFRFKTNSLKTGVYLLVVQGADGRRITDEKILITK</sequence>
<evidence type="ECO:0000313" key="2">
    <source>
        <dbReference type="Proteomes" id="UP000516305"/>
    </source>
</evidence>
<evidence type="ECO:0000313" key="1">
    <source>
        <dbReference type="EMBL" id="QNR25282.1"/>
    </source>
</evidence>
<dbReference type="KEGG" id="chyd:H4K34_05435"/>
<dbReference type="Proteomes" id="UP000516305">
    <property type="component" value="Chromosome"/>
</dbReference>
<dbReference type="EMBL" id="CP060139">
    <property type="protein sequence ID" value="QNR25282.1"/>
    <property type="molecule type" value="Genomic_DNA"/>
</dbReference>
<organism evidence="1 2">
    <name type="scientific">Croceimicrobium hydrocarbonivorans</name>
    <dbReference type="NCBI Taxonomy" id="2761580"/>
    <lineage>
        <taxon>Bacteria</taxon>
        <taxon>Pseudomonadati</taxon>
        <taxon>Bacteroidota</taxon>
        <taxon>Flavobacteriia</taxon>
        <taxon>Flavobacteriales</taxon>
        <taxon>Owenweeksiaceae</taxon>
        <taxon>Croceimicrobium</taxon>
    </lineage>
</organism>
<dbReference type="AlphaFoldDB" id="A0A7H0VHT4"/>
<proteinExistence type="predicted"/>
<dbReference type="RefSeq" id="WP_210759809.1">
    <property type="nucleotide sequence ID" value="NZ_CP060139.1"/>
</dbReference>
<name>A0A7H0VHT4_9FLAO</name>